<sequence>MSMKWKLISGFVMGFLFLPLMFMIDKYIGPGAGSIALTMLVCGGVVATFVYLFEIMKEYAK</sequence>
<gene>
    <name evidence="2" type="ORF">UFOVP245_74</name>
</gene>
<proteinExistence type="predicted"/>
<protein>
    <submittedName>
        <fullName evidence="2">Uncharacterized protein</fullName>
    </submittedName>
</protein>
<name>A0A6J7WWM8_9CAUD</name>
<feature type="transmembrane region" description="Helical" evidence="1">
    <location>
        <begin position="7"/>
        <end position="24"/>
    </location>
</feature>
<evidence type="ECO:0000256" key="1">
    <source>
        <dbReference type="SAM" id="Phobius"/>
    </source>
</evidence>
<organism evidence="2">
    <name type="scientific">uncultured Caudovirales phage</name>
    <dbReference type="NCBI Taxonomy" id="2100421"/>
    <lineage>
        <taxon>Viruses</taxon>
        <taxon>Duplodnaviria</taxon>
        <taxon>Heunggongvirae</taxon>
        <taxon>Uroviricota</taxon>
        <taxon>Caudoviricetes</taxon>
        <taxon>Peduoviridae</taxon>
        <taxon>Maltschvirus</taxon>
        <taxon>Maltschvirus maltsch</taxon>
    </lineage>
</organism>
<reference evidence="2" key="1">
    <citation type="submission" date="2020-05" db="EMBL/GenBank/DDBJ databases">
        <authorList>
            <person name="Chiriac C."/>
            <person name="Salcher M."/>
            <person name="Ghai R."/>
            <person name="Kavagutti S V."/>
        </authorList>
    </citation>
    <scope>NUCLEOTIDE SEQUENCE</scope>
</reference>
<dbReference type="EMBL" id="LR798287">
    <property type="protein sequence ID" value="CAB5221112.1"/>
    <property type="molecule type" value="Genomic_DNA"/>
</dbReference>
<keyword evidence="1" id="KW-1133">Transmembrane helix</keyword>
<feature type="transmembrane region" description="Helical" evidence="1">
    <location>
        <begin position="30"/>
        <end position="53"/>
    </location>
</feature>
<accession>A0A6J7WWM8</accession>
<evidence type="ECO:0000313" key="2">
    <source>
        <dbReference type="EMBL" id="CAB5221112.1"/>
    </source>
</evidence>
<keyword evidence="1" id="KW-0812">Transmembrane</keyword>
<keyword evidence="1" id="KW-0472">Membrane</keyword>